<dbReference type="InterPro" id="IPR000182">
    <property type="entry name" value="GNAT_dom"/>
</dbReference>
<protein>
    <recommendedName>
        <fullName evidence="1">N-acetyltransferase domain-containing protein</fullName>
    </recommendedName>
</protein>
<dbReference type="InterPro" id="IPR016181">
    <property type="entry name" value="Acyl_CoA_acyltransferase"/>
</dbReference>
<dbReference type="GO" id="GO:0016747">
    <property type="term" value="F:acyltransferase activity, transferring groups other than amino-acyl groups"/>
    <property type="evidence" value="ECO:0007669"/>
    <property type="project" value="InterPro"/>
</dbReference>
<dbReference type="Pfam" id="PF13508">
    <property type="entry name" value="Acetyltransf_7"/>
    <property type="match status" value="1"/>
</dbReference>
<dbReference type="OrthoDB" id="2744543at2759"/>
<accession>A0A4S4LLD4</accession>
<evidence type="ECO:0000313" key="2">
    <source>
        <dbReference type="EMBL" id="THH12228.1"/>
    </source>
</evidence>
<name>A0A4S4LLD4_9AGAM</name>
<dbReference type="Proteomes" id="UP000308199">
    <property type="component" value="Unassembled WGS sequence"/>
</dbReference>
<proteinExistence type="predicted"/>
<gene>
    <name evidence="2" type="ORF">EW145_g101</name>
</gene>
<dbReference type="InterPro" id="IPR052523">
    <property type="entry name" value="Trichothecene_AcTrans"/>
</dbReference>
<dbReference type="PANTHER" id="PTHR42791:SF1">
    <property type="entry name" value="N-ACETYLTRANSFERASE DOMAIN-CONTAINING PROTEIN"/>
    <property type="match status" value="1"/>
</dbReference>
<feature type="domain" description="N-acetyltransferase" evidence="1">
    <location>
        <begin position="193"/>
        <end position="243"/>
    </location>
</feature>
<dbReference type="PANTHER" id="PTHR42791">
    <property type="entry name" value="GNAT FAMILY ACETYLTRANSFERASE"/>
    <property type="match status" value="1"/>
</dbReference>
<dbReference type="SUPFAM" id="SSF55729">
    <property type="entry name" value="Acyl-CoA N-acyltransferases (Nat)"/>
    <property type="match status" value="1"/>
</dbReference>
<organism evidence="2 3">
    <name type="scientific">Phellinidium pouzarii</name>
    <dbReference type="NCBI Taxonomy" id="167371"/>
    <lineage>
        <taxon>Eukaryota</taxon>
        <taxon>Fungi</taxon>
        <taxon>Dikarya</taxon>
        <taxon>Basidiomycota</taxon>
        <taxon>Agaricomycotina</taxon>
        <taxon>Agaricomycetes</taxon>
        <taxon>Hymenochaetales</taxon>
        <taxon>Hymenochaetaceae</taxon>
        <taxon>Phellinidium</taxon>
    </lineage>
</organism>
<keyword evidence="3" id="KW-1185">Reference proteome</keyword>
<comment type="caution">
    <text evidence="2">The sequence shown here is derived from an EMBL/GenBank/DDBJ whole genome shotgun (WGS) entry which is preliminary data.</text>
</comment>
<dbReference type="CDD" id="cd04301">
    <property type="entry name" value="NAT_SF"/>
    <property type="match status" value="1"/>
</dbReference>
<evidence type="ECO:0000259" key="1">
    <source>
        <dbReference type="Pfam" id="PF13508"/>
    </source>
</evidence>
<sequence length="275" mass="30841">MSHSTYGSMMQQQLNLLGAGIDEKQLLQYLSFEAASTMDCLLAEKVKVKRMRTMDAKQASRTLYEASEHDPVFIYARDTPDARDSPFTRRIERLQFAIAAQQWARRKIGLTVNHGRAVVCASVASASPPAPEAEKRGPIDKQVDNIYRLIGRLLNLVGKSKEQRKRFDEVQMKLGKYAEEMLGEDMKKMRSVNALATAPAFQRRGYGGALVDAITELADAEGRSTYLFSSNPINTEFYNSHGFFTLAVVSVGDDNPTWKRPPVLIPLMVRIYGDK</sequence>
<dbReference type="Gene3D" id="3.40.630.30">
    <property type="match status" value="1"/>
</dbReference>
<dbReference type="EMBL" id="SGPK01000002">
    <property type="protein sequence ID" value="THH12228.1"/>
    <property type="molecule type" value="Genomic_DNA"/>
</dbReference>
<reference evidence="2 3" key="1">
    <citation type="submission" date="2019-02" db="EMBL/GenBank/DDBJ databases">
        <title>Genome sequencing of the rare red list fungi Phellinidium pouzarii.</title>
        <authorList>
            <person name="Buettner E."/>
            <person name="Kellner H."/>
        </authorList>
    </citation>
    <scope>NUCLEOTIDE SEQUENCE [LARGE SCALE GENOMIC DNA]</scope>
    <source>
        <strain evidence="2 3">DSM 108285</strain>
    </source>
</reference>
<dbReference type="AlphaFoldDB" id="A0A4S4LLD4"/>
<evidence type="ECO:0000313" key="3">
    <source>
        <dbReference type="Proteomes" id="UP000308199"/>
    </source>
</evidence>